<keyword evidence="6" id="KW-0963">Cytoplasm</keyword>
<dbReference type="SUPFAM" id="SSF51556">
    <property type="entry name" value="Metallo-dependent hydrolases"/>
    <property type="match status" value="1"/>
</dbReference>
<dbReference type="PANTHER" id="PTHR10887">
    <property type="entry name" value="DNA2/NAM7 HELICASE FAMILY"/>
    <property type="match status" value="1"/>
</dbReference>
<dbReference type="GO" id="GO:0005524">
    <property type="term" value="F:ATP binding"/>
    <property type="evidence" value="ECO:0007669"/>
    <property type="project" value="UniProtKB-KW"/>
</dbReference>
<dbReference type="Pfam" id="PF13087">
    <property type="entry name" value="AAA_12"/>
    <property type="match status" value="1"/>
</dbReference>
<dbReference type="InterPro" id="IPR002195">
    <property type="entry name" value="Dihydroorotase_CS"/>
</dbReference>
<dbReference type="PRINTS" id="PR00830">
    <property type="entry name" value="ENDOLAPTASE"/>
</dbReference>
<evidence type="ECO:0000256" key="10">
    <source>
        <dbReference type="ARBA" id="ARBA00022801"/>
    </source>
</evidence>
<comment type="caution">
    <text evidence="18">The sequence shown here is derived from an EMBL/GenBank/DDBJ whole genome shotgun (WGS) entry which is preliminary data.</text>
</comment>
<evidence type="ECO:0000313" key="19">
    <source>
        <dbReference type="Proteomes" id="UP000279271"/>
    </source>
</evidence>
<keyword evidence="8" id="KW-0547">Nucleotide-binding</keyword>
<feature type="region of interest" description="CC/SHH/C" evidence="15">
    <location>
        <begin position="400"/>
        <end position="428"/>
    </location>
</feature>
<comment type="subcellular location">
    <subcellularLocation>
        <location evidence="1">Cytoplasm</location>
    </subcellularLocation>
</comment>
<organism evidence="18 19">
    <name type="scientific">Auxenochlorella protothecoides</name>
    <name type="common">Green microalga</name>
    <name type="synonym">Chlorella protothecoides</name>
    <dbReference type="NCBI Taxonomy" id="3075"/>
    <lineage>
        <taxon>Eukaryota</taxon>
        <taxon>Viridiplantae</taxon>
        <taxon>Chlorophyta</taxon>
        <taxon>core chlorophytes</taxon>
        <taxon>Trebouxiophyceae</taxon>
        <taxon>Chlorellales</taxon>
        <taxon>Chlorellaceae</taxon>
        <taxon>Auxenochlorella</taxon>
    </lineage>
</organism>
<dbReference type="GO" id="GO:0003723">
    <property type="term" value="F:RNA binding"/>
    <property type="evidence" value="ECO:0007669"/>
    <property type="project" value="InterPro"/>
</dbReference>
<sequence length="1298" mass="139271">MALAYRERIRAAAPSASSFQPLMTLYLTDNTSVEEVERAAEAGVVAFKLYPAGATTNSASGVTDPDLCLPALRAMAKAKIVLAVHGEVTDPAVDFFDREAVFIERVLRPLLDKVPDLKVVMEHITTRQAADFVAEHAGTGRLAASLTPQHMLLNRNALFQGGLRPHAFCLPILKREEHRQAVLAAACSGSPAFFLGTDSAPHPKHAKESACGCAGIYSAPVALGLYAAAFEGAGRLDRLEGFASLHGPDFYGLPRNADTVTLVREPWQVPASYQFGEGEVVPMWANQAPFDAGDITATQLGSQVDFSFLDFNTQEAGAGYPDPVPFSQVPDASVGIVSAPSSQGGGLGLDGPLSETGLSQLSLQDAFDGFTDGAPEAVMKAPEWACAYCGIHNPESVVKCLTTGKWFCNGRVTGTASCIVTHLVRAKCKEVSLHKDSPLGETVLECYASGSRNVFALGFVPLAGEHTVVLLARDTPPSSPAIKDLDLDLSAWSPLIEDRAFVGWLVRPPEAGEIARARHVSGAAVAALEEAWRRDPTKGLDDLAPPRAEDEPCPVALRYDDAYQYQNIFGPLIKLEADYDKAAKESLAREDVSVQWSVGLNRRVVARFFFPRDSGDMRLVVGDELLLRHPLPRLGAAPWQGMGLVTRLGDAGEEIVVELRAREKGQGPPPTDVTVGFRVEFVWKGATFERMQRAMKAFAVDETSVSGYLYHKILGHVVEETALKVKLPKRLSAPGLPELNASQADAVSRVLRSPLSLIQGPPGTGKTVTSASIVYALARQGAGAGQVLVTAPSNIAVDHLAERAAVTGLKVVRLQARSREAVASNVEHLTLHQQVRALAAAESPELYKLQQLKDELGELSAQDERKHRTLLRALEREVLQAADVVCATCVGAGDPRLAHFRFRRVLIDEATQAVEPESLIPLVMGAKQLVLVGDHCQLGPVTLAKPAARAGLAQSLFERLMLLGVKPIRLAVQYRMHPALSRFPSDTFYEGALQNGVSAAQRELPAETFPWPTDKPMMFHVQLGAEEISASGTSYLNRAEAAAVEKLVTHLLRVGVAPSQIGIITPYEGQRAHVLATLARAGPLRAEQYAAVECASVDAFQGREKDFVVLSCVRSNAHQGIGFLSDPRRLNVALTRARYGLFVLGNPQVLAKQMIWGALLHHFKDNGCLVEGPLTVLKQSLVALPRKRTFFDASSFGLGGAHSNRFRPVEHAGERHEPPAPPPAHGEGPARGGRSKGLEPSDAAEYDRSALVGASGPYAIPGSDLPLGSAEDPLQPQGLGQRGAPGLGQDSLLFPWTT</sequence>
<dbReference type="Pfam" id="PF09416">
    <property type="entry name" value="UPF1_Zn_bind"/>
    <property type="match status" value="1"/>
</dbReference>
<dbReference type="CDD" id="cd21407">
    <property type="entry name" value="1B_UPF1-like"/>
    <property type="match status" value="1"/>
</dbReference>
<dbReference type="CDD" id="cd18039">
    <property type="entry name" value="DEXXQc_UPF1"/>
    <property type="match status" value="1"/>
</dbReference>
<evidence type="ECO:0000256" key="13">
    <source>
        <dbReference type="ARBA" id="ARBA00022840"/>
    </source>
</evidence>
<dbReference type="PANTHER" id="PTHR10887:SF364">
    <property type="entry name" value="REGULATOR OF NONSENSE TRANSCRIPTS 1"/>
    <property type="match status" value="1"/>
</dbReference>
<dbReference type="Gene3D" id="3.40.50.300">
    <property type="entry name" value="P-loop containing nucleotide triphosphate hydrolases"/>
    <property type="match status" value="2"/>
</dbReference>
<dbReference type="InterPro" id="IPR006680">
    <property type="entry name" value="Amidohydro-rel"/>
</dbReference>
<dbReference type="Pfam" id="PF01979">
    <property type="entry name" value="Amidohydro_1"/>
    <property type="match status" value="1"/>
</dbReference>
<dbReference type="CDD" id="cd18808">
    <property type="entry name" value="SF1_C_Upf1"/>
    <property type="match status" value="1"/>
</dbReference>
<keyword evidence="11" id="KW-0347">Helicase</keyword>
<dbReference type="Proteomes" id="UP000279271">
    <property type="component" value="Unassembled WGS sequence"/>
</dbReference>
<comment type="similarity">
    <text evidence="4">Belongs to the DNA2/NAM7 helicase family.</text>
</comment>
<comment type="similarity">
    <text evidence="3">Belongs to the metallo-dependent hydrolases superfamily. DHOase family. Class II DHOase subfamily.</text>
</comment>
<evidence type="ECO:0000256" key="16">
    <source>
        <dbReference type="SAM" id="MobiDB-lite"/>
    </source>
</evidence>
<dbReference type="GO" id="GO:0044205">
    <property type="term" value="P:'de novo' UMP biosynthetic process"/>
    <property type="evidence" value="ECO:0007669"/>
    <property type="project" value="UniProtKB-UniPathway"/>
</dbReference>
<evidence type="ECO:0000256" key="3">
    <source>
        <dbReference type="ARBA" id="ARBA00005631"/>
    </source>
</evidence>
<dbReference type="EC" id="3.5.2.3" evidence="5"/>
<dbReference type="InterPro" id="IPR032466">
    <property type="entry name" value="Metal_Hydrolase"/>
</dbReference>
<evidence type="ECO:0000313" key="18">
    <source>
        <dbReference type="EMBL" id="RMZ57657.1"/>
    </source>
</evidence>
<dbReference type="InterPro" id="IPR040812">
    <property type="entry name" value="UPF1_1B_dom"/>
</dbReference>
<keyword evidence="9 15" id="KW-0863">Zinc-finger</keyword>
<dbReference type="GO" id="GO:0008270">
    <property type="term" value="F:zinc ion binding"/>
    <property type="evidence" value="ECO:0007669"/>
    <property type="project" value="UniProtKB-UniRule"/>
</dbReference>
<dbReference type="Pfam" id="PF18141">
    <property type="entry name" value="UPF1_1B_dom"/>
    <property type="match status" value="1"/>
</dbReference>
<evidence type="ECO:0000256" key="5">
    <source>
        <dbReference type="ARBA" id="ARBA00012860"/>
    </source>
</evidence>
<feature type="region of interest" description="C4" evidence="15">
    <location>
        <begin position="446"/>
        <end position="476"/>
    </location>
</feature>
<evidence type="ECO:0000259" key="17">
    <source>
        <dbReference type="PROSITE" id="PS51997"/>
    </source>
</evidence>
<feature type="region of interest" description="Disordered" evidence="16">
    <location>
        <begin position="1255"/>
        <end position="1298"/>
    </location>
</feature>
<feature type="region of interest" description="Disordered" evidence="16">
    <location>
        <begin position="1210"/>
        <end position="1242"/>
    </location>
</feature>
<evidence type="ECO:0000256" key="8">
    <source>
        <dbReference type="ARBA" id="ARBA00022741"/>
    </source>
</evidence>
<dbReference type="FunFam" id="3.40.50.300:FF:000097">
    <property type="entry name" value="Regulator of nonsense transcripts 1"/>
    <property type="match status" value="1"/>
</dbReference>
<dbReference type="Gene3D" id="6.10.140.1240">
    <property type="match status" value="1"/>
</dbReference>
<dbReference type="InterPro" id="IPR004721">
    <property type="entry name" value="DHOdimr"/>
</dbReference>
<dbReference type="GO" id="GO:0000184">
    <property type="term" value="P:nuclear-transcribed mRNA catabolic process, nonsense-mediated decay"/>
    <property type="evidence" value="ECO:0007669"/>
    <property type="project" value="InterPro"/>
</dbReference>
<evidence type="ECO:0000256" key="6">
    <source>
        <dbReference type="ARBA" id="ARBA00022490"/>
    </source>
</evidence>
<protein>
    <recommendedName>
        <fullName evidence="5">dihydroorotase</fullName>
        <ecNumber evidence="5">3.5.2.3</ecNumber>
    </recommendedName>
</protein>
<comment type="pathway">
    <text evidence="2">Pyrimidine metabolism; UMP biosynthesis via de novo pathway; (S)-dihydroorotate from bicarbonate: step 3/3.</text>
</comment>
<dbReference type="InterPro" id="IPR045055">
    <property type="entry name" value="DNA2/NAM7-like"/>
</dbReference>
<dbReference type="UniPathway" id="UPA00070">
    <property type="reaction ID" value="UER00117"/>
</dbReference>
<keyword evidence="7 15" id="KW-0479">Metal-binding</keyword>
<keyword evidence="10" id="KW-0378">Hydrolase</keyword>
<keyword evidence="14" id="KW-0665">Pyrimidine biosynthesis</keyword>
<evidence type="ECO:0000256" key="7">
    <source>
        <dbReference type="ARBA" id="ARBA00022723"/>
    </source>
</evidence>
<dbReference type="NCBIfam" id="TIGR00856">
    <property type="entry name" value="pyrC_dimer"/>
    <property type="match status" value="1"/>
</dbReference>
<dbReference type="GO" id="GO:0004151">
    <property type="term" value="F:dihydroorotase activity"/>
    <property type="evidence" value="ECO:0007669"/>
    <property type="project" value="UniProtKB-EC"/>
</dbReference>
<dbReference type="GO" id="GO:0019856">
    <property type="term" value="P:pyrimidine nucleobase biosynthetic process"/>
    <property type="evidence" value="ECO:0007669"/>
    <property type="project" value="InterPro"/>
</dbReference>
<dbReference type="PROSITE" id="PS00483">
    <property type="entry name" value="DIHYDROOROTASE_2"/>
    <property type="match status" value="1"/>
</dbReference>
<dbReference type="GO" id="GO:0005737">
    <property type="term" value="C:cytoplasm"/>
    <property type="evidence" value="ECO:0007669"/>
    <property type="project" value="UniProtKB-SubCell"/>
</dbReference>
<dbReference type="Gene3D" id="2.40.30.230">
    <property type="match status" value="1"/>
</dbReference>
<evidence type="ECO:0000256" key="12">
    <source>
        <dbReference type="ARBA" id="ARBA00022833"/>
    </source>
</evidence>
<dbReference type="CDD" id="cd21400">
    <property type="entry name" value="ZBD_UPF1-like"/>
    <property type="match status" value="1"/>
</dbReference>
<dbReference type="Pfam" id="PF13086">
    <property type="entry name" value="AAA_11"/>
    <property type="match status" value="1"/>
</dbReference>
<dbReference type="InterPro" id="IPR047187">
    <property type="entry name" value="SF1_C_Upf1"/>
</dbReference>
<evidence type="ECO:0000256" key="14">
    <source>
        <dbReference type="ARBA" id="ARBA00022975"/>
    </source>
</evidence>
<dbReference type="Gene3D" id="3.20.20.140">
    <property type="entry name" value="Metal-dependent hydrolases"/>
    <property type="match status" value="1"/>
</dbReference>
<dbReference type="SUPFAM" id="SSF52540">
    <property type="entry name" value="P-loop containing nucleoside triphosphate hydrolases"/>
    <property type="match status" value="1"/>
</dbReference>
<name>A0A3M7L504_AUXPR</name>
<keyword evidence="12 15" id="KW-0862">Zinc</keyword>
<dbReference type="GO" id="GO:0003724">
    <property type="term" value="F:RNA helicase activity"/>
    <property type="evidence" value="ECO:0007669"/>
    <property type="project" value="InterPro"/>
</dbReference>
<accession>A0A3M7L504</accession>
<gene>
    <name evidence="18" type="ORF">APUTEX25_001857</name>
</gene>
<dbReference type="EMBL" id="QOKY01000126">
    <property type="protein sequence ID" value="RMZ57657.1"/>
    <property type="molecule type" value="Genomic_DNA"/>
</dbReference>
<reference evidence="19" key="1">
    <citation type="journal article" date="2018" name="Algal Res.">
        <title>Characterization of plant carbon substrate utilization by Auxenochlorella protothecoides.</title>
        <authorList>
            <person name="Vogler B.W."/>
            <person name="Starkenburg S.R."/>
            <person name="Sudasinghe N."/>
            <person name="Schambach J.Y."/>
            <person name="Rollin J.A."/>
            <person name="Pattathil S."/>
            <person name="Barry A.N."/>
        </authorList>
    </citation>
    <scope>NUCLEOTIDE SEQUENCE [LARGE SCALE GENOMIC DNA]</scope>
    <source>
        <strain evidence="19">UTEX 25</strain>
    </source>
</reference>
<keyword evidence="13" id="KW-0067">ATP-binding</keyword>
<proteinExistence type="inferred from homology"/>
<dbReference type="InterPro" id="IPR027417">
    <property type="entry name" value="P-loop_NTPase"/>
</dbReference>
<evidence type="ECO:0000256" key="9">
    <source>
        <dbReference type="ARBA" id="ARBA00022771"/>
    </source>
</evidence>
<dbReference type="InterPro" id="IPR041677">
    <property type="entry name" value="DNA2/NAM7_AAA_11"/>
</dbReference>
<evidence type="ECO:0000256" key="2">
    <source>
        <dbReference type="ARBA" id="ARBA00004880"/>
    </source>
</evidence>
<evidence type="ECO:0000256" key="15">
    <source>
        <dbReference type="PROSITE-ProRule" id="PRU01341"/>
    </source>
</evidence>
<dbReference type="InterPro" id="IPR018999">
    <property type="entry name" value="UPF1_CH/ZBD"/>
</dbReference>
<evidence type="ECO:0000256" key="11">
    <source>
        <dbReference type="ARBA" id="ARBA00022806"/>
    </source>
</evidence>
<dbReference type="InterPro" id="IPR041679">
    <property type="entry name" value="DNA2/NAM7-like_C"/>
</dbReference>
<feature type="domain" description="Upf1" evidence="17">
    <location>
        <begin position="378"/>
        <end position="535"/>
    </location>
</feature>
<evidence type="ECO:0000256" key="4">
    <source>
        <dbReference type="ARBA" id="ARBA00007913"/>
    </source>
</evidence>
<dbReference type="PROSITE" id="PS51997">
    <property type="entry name" value="UPF1_CH_RICH"/>
    <property type="match status" value="1"/>
</dbReference>
<evidence type="ECO:0000256" key="1">
    <source>
        <dbReference type="ARBA" id="ARBA00004496"/>
    </source>
</evidence>
<feature type="region of interest" description="C3H" evidence="15">
    <location>
        <begin position="386"/>
        <end position="418"/>
    </location>
</feature>